<evidence type="ECO:0000259" key="19">
    <source>
        <dbReference type="PROSITE" id="PS51111"/>
    </source>
</evidence>
<dbReference type="GO" id="GO:0006816">
    <property type="term" value="P:calcium ion transport"/>
    <property type="evidence" value="ECO:0007669"/>
    <property type="project" value="TreeGrafter"/>
</dbReference>
<feature type="transmembrane region" description="Helical" evidence="15">
    <location>
        <begin position="3439"/>
        <end position="3460"/>
    </location>
</feature>
<feature type="domain" description="PLAT" evidence="17">
    <location>
        <begin position="2767"/>
        <end position="2885"/>
    </location>
</feature>
<dbReference type="Pfam" id="PF01477">
    <property type="entry name" value="PLAT"/>
    <property type="match status" value="1"/>
</dbReference>
<evidence type="ECO:0000256" key="13">
    <source>
        <dbReference type="PROSITE-ProRule" id="PRU00152"/>
    </source>
</evidence>
<comment type="caution">
    <text evidence="13">Lacks conserved residue(s) required for the propagation of feature annotation.</text>
</comment>
<keyword evidence="11" id="KW-0325">Glycoprotein</keyword>
<accession>A0A2T7P7V1</accession>
<dbReference type="PROSITE" id="PS50095">
    <property type="entry name" value="PLAT"/>
    <property type="match status" value="1"/>
</dbReference>
<keyword evidence="4" id="KW-1003">Cell membrane</keyword>
<feature type="compositionally biased region" description="Low complexity" evidence="14">
    <location>
        <begin position="2912"/>
        <end position="2922"/>
    </location>
</feature>
<dbReference type="InterPro" id="IPR002859">
    <property type="entry name" value="PKD/REJ-like"/>
</dbReference>
<evidence type="ECO:0000313" key="21">
    <source>
        <dbReference type="Proteomes" id="UP000245119"/>
    </source>
</evidence>
<dbReference type="InterPro" id="IPR014010">
    <property type="entry name" value="REJ_dom"/>
</dbReference>
<feature type="transmembrane region" description="Helical" evidence="15">
    <location>
        <begin position="3147"/>
        <end position="3171"/>
    </location>
</feature>
<evidence type="ECO:0000256" key="15">
    <source>
        <dbReference type="SAM" id="Phobius"/>
    </source>
</evidence>
<dbReference type="SUPFAM" id="SSF49723">
    <property type="entry name" value="Lipase/lipooxygenase domain (PLAT/LH2 domain)"/>
    <property type="match status" value="1"/>
</dbReference>
<dbReference type="GO" id="GO:0005929">
    <property type="term" value="C:cilium"/>
    <property type="evidence" value="ECO:0007669"/>
    <property type="project" value="UniProtKB-SubCell"/>
</dbReference>
<keyword evidence="21" id="KW-1185">Reference proteome</keyword>
<dbReference type="OrthoDB" id="444119at2759"/>
<dbReference type="Gene3D" id="2.60.40.10">
    <property type="entry name" value="Immunoglobulins"/>
    <property type="match status" value="5"/>
</dbReference>
<dbReference type="Pfam" id="PF02010">
    <property type="entry name" value="REJ"/>
    <property type="match status" value="1"/>
</dbReference>
<evidence type="ECO:0000256" key="11">
    <source>
        <dbReference type="ARBA" id="ARBA00023180"/>
    </source>
</evidence>
<feature type="compositionally biased region" description="Low complexity" evidence="14">
    <location>
        <begin position="1896"/>
        <end position="1917"/>
    </location>
</feature>
<dbReference type="CDD" id="cd00146">
    <property type="entry name" value="PKD"/>
    <property type="match status" value="4"/>
</dbReference>
<feature type="region of interest" description="Disordered" evidence="14">
    <location>
        <begin position="3594"/>
        <end position="3646"/>
    </location>
</feature>
<evidence type="ECO:0000259" key="16">
    <source>
        <dbReference type="PROSITE" id="PS50093"/>
    </source>
</evidence>
<feature type="domain" description="PKD" evidence="16">
    <location>
        <begin position="1353"/>
        <end position="1425"/>
    </location>
</feature>
<dbReference type="Pfam" id="PF01825">
    <property type="entry name" value="GPS"/>
    <property type="match status" value="1"/>
</dbReference>
<reference evidence="20 21" key="1">
    <citation type="submission" date="2018-04" db="EMBL/GenBank/DDBJ databases">
        <title>The genome of golden apple snail Pomacea canaliculata provides insight into stress tolerance and invasive adaptation.</title>
        <authorList>
            <person name="Liu C."/>
            <person name="Liu B."/>
            <person name="Ren Y."/>
            <person name="Zhang Y."/>
            <person name="Wang H."/>
            <person name="Li S."/>
            <person name="Jiang F."/>
            <person name="Yin L."/>
            <person name="Zhang G."/>
            <person name="Qian W."/>
            <person name="Fan W."/>
        </authorList>
    </citation>
    <scope>NUCLEOTIDE SEQUENCE [LARGE SCALE GENOMIC DNA]</scope>
    <source>
        <strain evidence="20">SZHN2017</strain>
        <tissue evidence="20">Muscle</tissue>
    </source>
</reference>
<keyword evidence="6" id="KW-0677">Repeat</keyword>
<evidence type="ECO:0000256" key="14">
    <source>
        <dbReference type="SAM" id="MobiDB-lite"/>
    </source>
</evidence>
<dbReference type="InterPro" id="IPR042060">
    <property type="entry name" value="PLAT_polycystin1"/>
</dbReference>
<dbReference type="InterPro" id="IPR013783">
    <property type="entry name" value="Ig-like_fold"/>
</dbReference>
<evidence type="ECO:0000259" key="17">
    <source>
        <dbReference type="PROSITE" id="PS50095"/>
    </source>
</evidence>
<dbReference type="Pfam" id="PF00801">
    <property type="entry name" value="PKD"/>
    <property type="match status" value="5"/>
</dbReference>
<feature type="domain" description="REJ" evidence="19">
    <location>
        <begin position="1596"/>
        <end position="2483"/>
    </location>
</feature>
<feature type="region of interest" description="Disordered" evidence="14">
    <location>
        <begin position="2899"/>
        <end position="2928"/>
    </location>
</feature>
<keyword evidence="7 15" id="KW-1133">Transmembrane helix</keyword>
<dbReference type="SMART" id="SM00308">
    <property type="entry name" value="LH2"/>
    <property type="match status" value="1"/>
</dbReference>
<feature type="domain" description="GAIN-B" evidence="18">
    <location>
        <begin position="2555"/>
        <end position="2706"/>
    </location>
</feature>
<feature type="compositionally biased region" description="Polar residues" evidence="14">
    <location>
        <begin position="2971"/>
        <end position="2983"/>
    </location>
</feature>
<feature type="domain" description="PKD" evidence="16">
    <location>
        <begin position="1261"/>
        <end position="1326"/>
    </location>
</feature>
<evidence type="ECO:0000256" key="2">
    <source>
        <dbReference type="ARBA" id="ARBA00004651"/>
    </source>
</evidence>
<dbReference type="InterPro" id="IPR035986">
    <property type="entry name" value="PKD_dom_sf"/>
</dbReference>
<dbReference type="CDD" id="cd01752">
    <property type="entry name" value="PLAT_polycystin"/>
    <property type="match status" value="1"/>
</dbReference>
<dbReference type="InterPro" id="IPR057244">
    <property type="entry name" value="GAIN_B"/>
</dbReference>
<feature type="domain" description="PKD" evidence="16">
    <location>
        <begin position="611"/>
        <end position="677"/>
    </location>
</feature>
<evidence type="ECO:0000256" key="8">
    <source>
        <dbReference type="ARBA" id="ARBA00023069"/>
    </source>
</evidence>
<dbReference type="PROSITE" id="PS51111">
    <property type="entry name" value="REJ"/>
    <property type="match status" value="1"/>
</dbReference>
<feature type="region of interest" description="Disordered" evidence="14">
    <location>
        <begin position="2971"/>
        <end position="3010"/>
    </location>
</feature>
<organism evidence="20 21">
    <name type="scientific">Pomacea canaliculata</name>
    <name type="common">Golden apple snail</name>
    <dbReference type="NCBI Taxonomy" id="400727"/>
    <lineage>
        <taxon>Eukaryota</taxon>
        <taxon>Metazoa</taxon>
        <taxon>Spiralia</taxon>
        <taxon>Lophotrochozoa</taxon>
        <taxon>Mollusca</taxon>
        <taxon>Gastropoda</taxon>
        <taxon>Caenogastropoda</taxon>
        <taxon>Architaenioglossa</taxon>
        <taxon>Ampullarioidea</taxon>
        <taxon>Ampullariidae</taxon>
        <taxon>Pomacea</taxon>
    </lineage>
</organism>
<evidence type="ECO:0000256" key="7">
    <source>
        <dbReference type="ARBA" id="ARBA00022989"/>
    </source>
</evidence>
<feature type="region of interest" description="Disordered" evidence="14">
    <location>
        <begin position="1895"/>
        <end position="1917"/>
    </location>
</feature>
<evidence type="ECO:0000313" key="20">
    <source>
        <dbReference type="EMBL" id="PVD29502.1"/>
    </source>
</evidence>
<keyword evidence="5 15" id="KW-0812">Transmembrane</keyword>
<proteinExistence type="inferred from homology"/>
<dbReference type="PROSITE" id="PS50093">
    <property type="entry name" value="PKD"/>
    <property type="match status" value="6"/>
</dbReference>
<sequence>MRGKAARIQWNLYYYATGLYIVEEALEVCKHKHDEGGEAKGIHRATLWQFAAVHLGVDCACLNETTPLLDVSKDSCNHRCPDLEDVRLPCGAVAAHSRLWSLYRVDGPYLQEVSASIPGTWVVSGVPVALQASAVLSRHSNLTDTVDWANNITFEWSAAGQQTSSQLPATGRVTSASVPFIFPHPGNFTVDVRVRNDLSVVHAQLPVTVVTPRPRGLQLLPSHRDSFEVPSCVHPSKDANNGEEEGTAGQPLVRVFAGTTLEVEPDLSTGVNVTFVFVLSDSRKSQVHKSVVQSAAGWTTKCQDIKKTLVFPQVGQYLLHVNASNQYGWDSRSLRVVAVDRRLGQARLTLQDAAHAHWPTGKPLSFRLAVHTTDRHNTYLRVDFGDGEVRTASLRETAEAETELVRARRHAEECGEEGCKRREVVDLDGMKEGMEGLRLVADYGDGCELVAVFQHTYRTEGVFAPRVWVDNNITQVTQVLAEPVLLLHHLSVDTLQAPEVLATGTTAEFVLHLLPPSPSFVHLSSHWLISDSSDVIIANLTTTSTALTWSFPRPGVFSVKVVASNPLNSVTASASLVVLESVEGLSLRCEPDPPHLTVEQELHCQAELSRGSDLNISWDFQDSSSETDVETAGLVSKATHMYTRPGGFNVTVQASNLVSEPVIHLQMVTVDAPVQCLRLETSAPATPGEKIFLVATAVGGTAVNFDFDWGKGRKSWEGETEVVRARTSVGTSVQFSRPGVHNITLYAHNPVSHKSLTTHLVVQQPVPDLELVPHRIIQRPTVPPSFLSNRKMIPNYTGKLTERQDLLYQLDFSDGGRIVSRSPVLEKLFTYNGNYSVNFTASSEVSTYRQWLNLEVDTSDELYGKPRLQHSTIVFQNRPVVFQILDFPSDVGKIEVHYSNDRTKVLRGGLHVWNHVFQNPGVHTVEVAIYGKRRGGVQRSGPTLRSVLVVQQPIRGLQLAGPAHVGIHCHNVWKIQVSQGSHLVCQWSLDEEHEEHFTSVLVRQMGFTAAGAYTLGVHCHNDISHMSASINVTVSHPVSDVHLSVPVMVRGQNTTFTVTVFAGSYFSLHCDYGDGTKEQFVSRQMQLVNVEPQIPEWLEPVPAYNITLSHSYSNVGAYNIMVTVFNDISVLSRRTIVRVEEAIGEIYMEVRPSGIISLSETVHVAAVVSAGDNLQFEWDFSGDFMLPSISSKGNTSVAAKPFSKAGEYNVVVKVTNHLQREPVVASLPFPIIVQEPVVEVMLVQVGTPGANFSLLTNLSDEVVFEAKSAGNPVRFVFSFGDGHIQEVEGSLNMMSIMEAKVIHRYTSEGVYTVMVTASNDLGNATAFLPYPLYVQVPVQGQLLNSINFCSHYGEEITLTASPTEGTNVTYRWRLDDETELVNTNGTVRHKYQQPGSETIEVTASNNVSSVTSYAFVEVVEQIQSVSLHVESLIVALNEVVEFKAIVMPERNGESARYFVWNTNGVDAGQSKEPRRSHQFSRSGFYTVFVKAFNCYSNATSIPVTIHVVSPLVDLAIEVVGDYLAGKLMKFTADHYQGDYLNFTWNFGDNSAPLFTDKTAVWYTYNRTGEYMVTLLAKNPLGHKEVTRTVFILTHVCRPPSVKIIGLEQVMRWQQLHVESQVTVNCSVTNNILYTWKVIQQNNDESGEDMRTLLLNSPQAALTYPDLIIPAHILPLGHYKLSLTVTMNGTEIPVYQEATTSVNVVKSPLVSHILGGIMRLYSQQSVVTLDGSQSHNPDDADALLSYQWGCQVLEEKNISCFNQSSADQIPSLNSSSLQFPATMLRMDRKYFLFNLTVHSPASHPVNSTQVIELNNINHIIPVGIHCRNCQRMLVNSNDKLSLTAVCGHDTCTGKHLHYRWEVFIVGGDNSGHAYDMEGKHVCQQADRTIFQKQVLQSTNTSTTTTTTSTASTTTASTTPPAKAQQHCYLLGILQNCRFNTSDITTCKHFVLTGRHQLPKDRFRGLPDILAPSEGRIWAARGYDNSRRIQTSRISDRLPLPSVDIAEGTAGDRKLVPRVEELTTPLPCSPVDCVQVNPVRPASPPPHIITKKRLTVELPASSLMSEVDSPALVLRPGTLTPGRTYLVKLTVSSDDDPEATGEAMTSFEVNRAPSKGTCSVVPETGVEMETVFRVFCKEWQDEEKNLPLWYRVSYSLGVKDDASAGGGNLNRLLYHGLSHQVAFRLPAGLPHSDNRVLLQLSVEDNLGAATIICHIPIQVRPQLHTNATVSAEPAIHKLKDDVERLSAGVSSSLFYGDVSGVEDTRDVLSNVAVRLNRLEEHRGSEETIEDIREHLLLALEKLPVRDEVELIKTLQCLLYVTHVISQVNGEMLVRARGQLENAAQRVQVMYKGQGGSDRDVLPLAVQVVSNLLQVATRGKLLQEGDLATRQRVSAHAIGVLHDLLRVVLQDHTLGELPVQYTTDFLTTIAAHYNTFSAAAGNISDVSFRLPPGLADSRANTSISDSTSSSPRSQCMQVHSMVFRQSPFPSHHAPRPDVQSQVVGFDVFTCDAQQRRLVVEGLNAEDGVQITLPVTEKQVAVERHLRLQRDRMNIHQFNVSQTHKNMYLSLLVTLDPIATDARAFPITAVISQHWPPHPENCLYRRNFPLDTDQLRLFFPPGFLNGTGTFYLGLVETSLNSGRHRKTEVTMRHYAFSAWFSTCLFWNESESQWSSTGCQPMATTTPQAAQCSCTHLTSFGSHFELIPNDLSFADVECFFRYSSQESCVVVLVSVVVAVYTMLLVVAWRADRHDAGKGHLVCLADNNVTDTQLYEVIIHTGLRQSGPTTAKISIILHGEYGMSETRELISDDDRPVFESNSRDRFLLTLPDSLGRIVKVQLWHNNAGPAPRWFLSQILVRDLNSGKVYYFLCNSWFAVDEGDGRVEREFVAIEGNVGFMQVSHTSCGHRGDSSTRNTTLGTTTTLTASGGGLGNGVGEDVAVSSPSVTYSLLDQSILNWQSIQGWAQRQWVKRQQPSQSSAISVKNNAQPPTQPCPTQPVQQTLHAGDETDQASSGFEDAVSQIRLTGRGMDEESTYRAGVDIWLSYCAPGMCWQWDHHNPVWFQIILTAIYVAIRNCENPAKLDYYEDEEEAREGIEIWHSHQKQALDSSEDEFERGVRARQRSRYLRFSRPPQEKRLQESRKRIMKEKKLLAFLGQEFTMFVAMFTLVCVMAYGKDLSSHYLLNSSLEALFLKTRPQAFHTITSIKDWYQWAQGSLLEGLYGTYSSPGLANKGGLDYSYFLIGQPHIRQLREQPLPCRSVPYLPDYALCHPRHKQLHASKDTHQWSPAPPGGSLTWGHLGVYEAGGYSVHFNHSSKEEAHAHLKNLASNGWLDERTRAVVVELTVLNVPLNLFSLGQLCVSMRAAVHTGGTGLPAKTTSSHCGAGAPVFPVAMELHTFDAVPGGNASVSGGNNEGIVPDAVLVTNGQVYSSVQTSATRSSSYLLFFGIVMAFSALGTAVFGAFTYGMRSFWSASCTVVALATGFYQQQELPLEISMWYSVFSLILLSHWKWTDHIILAVFTHRLRVYKSTEVVVISCKDLTDYCRQWMTFLFSDRLVIPVHEPQVDLPPECTLAEFEYQVEELLFRMNALAGTTNLPEKPTGYLTDSDQSHANGDDGISSGESETVQEHSAAAIGEQGCETGVAGEERGRLEQRVQKIEDKLYAHEPYLAQLLKLDSIGAHVLSQEKEKAA</sequence>
<dbReference type="GO" id="GO:0005261">
    <property type="term" value="F:monoatomic cation channel activity"/>
    <property type="evidence" value="ECO:0007669"/>
    <property type="project" value="TreeGrafter"/>
</dbReference>
<keyword evidence="12" id="KW-0966">Cell projection</keyword>
<protein>
    <submittedName>
        <fullName evidence="20">Uncharacterized protein</fullName>
    </submittedName>
</protein>
<feature type="domain" description="PKD" evidence="16">
    <location>
        <begin position="1537"/>
        <end position="1591"/>
    </location>
</feature>
<dbReference type="InterPro" id="IPR001024">
    <property type="entry name" value="PLAT/LH2_dom"/>
</dbReference>
<comment type="caution">
    <text evidence="20">The sequence shown here is derived from an EMBL/GenBank/DDBJ whole genome shotgun (WGS) entry which is preliminary data.</text>
</comment>
<evidence type="ECO:0000256" key="5">
    <source>
        <dbReference type="ARBA" id="ARBA00022692"/>
    </source>
</evidence>
<dbReference type="InterPro" id="IPR036392">
    <property type="entry name" value="PLAT/LH2_dom_sf"/>
</dbReference>
<comment type="similarity">
    <text evidence="3">Belongs to the polycystin family.</text>
</comment>
<dbReference type="PANTHER" id="PTHR46730">
    <property type="entry name" value="POLYCYSTIN-1"/>
    <property type="match status" value="1"/>
</dbReference>
<dbReference type="Gene3D" id="2.60.60.20">
    <property type="entry name" value="PLAT/LH2 domain"/>
    <property type="match status" value="1"/>
</dbReference>
<dbReference type="InterPro" id="IPR046338">
    <property type="entry name" value="GAIN_dom_sf"/>
</dbReference>
<evidence type="ECO:0000256" key="12">
    <source>
        <dbReference type="ARBA" id="ARBA00023273"/>
    </source>
</evidence>
<name>A0A2T7P7V1_POMCA</name>
<dbReference type="Gene3D" id="2.60.220.50">
    <property type="match status" value="1"/>
</dbReference>
<evidence type="ECO:0000256" key="3">
    <source>
        <dbReference type="ARBA" id="ARBA00007200"/>
    </source>
</evidence>
<gene>
    <name evidence="20" type="ORF">C0Q70_08753</name>
</gene>
<dbReference type="PANTHER" id="PTHR46730:SF1">
    <property type="entry name" value="PLAT DOMAIN-CONTAINING PROTEIN"/>
    <property type="match status" value="1"/>
</dbReference>
<evidence type="ECO:0000256" key="10">
    <source>
        <dbReference type="ARBA" id="ARBA00023157"/>
    </source>
</evidence>
<dbReference type="InterPro" id="IPR022409">
    <property type="entry name" value="PKD/Chitinase_dom"/>
</dbReference>
<dbReference type="InterPro" id="IPR046791">
    <property type="entry name" value="Polycystin_dom"/>
</dbReference>
<evidence type="ECO:0000256" key="1">
    <source>
        <dbReference type="ARBA" id="ARBA00004138"/>
    </source>
</evidence>
<evidence type="ECO:0000256" key="6">
    <source>
        <dbReference type="ARBA" id="ARBA00022737"/>
    </source>
</evidence>
<evidence type="ECO:0000259" key="18">
    <source>
        <dbReference type="PROSITE" id="PS50221"/>
    </source>
</evidence>
<dbReference type="SUPFAM" id="SSF49299">
    <property type="entry name" value="PKD domain"/>
    <property type="match status" value="6"/>
</dbReference>
<keyword evidence="10" id="KW-1015">Disulfide bond</keyword>
<evidence type="ECO:0000256" key="9">
    <source>
        <dbReference type="ARBA" id="ARBA00023136"/>
    </source>
</evidence>
<feature type="domain" description="PKD" evidence="16">
    <location>
        <begin position="527"/>
        <end position="585"/>
    </location>
</feature>
<dbReference type="GO" id="GO:0005886">
    <property type="term" value="C:plasma membrane"/>
    <property type="evidence" value="ECO:0007669"/>
    <property type="project" value="UniProtKB-SubCell"/>
</dbReference>
<keyword evidence="9 15" id="KW-0472">Membrane</keyword>
<dbReference type="EMBL" id="PZQS01000005">
    <property type="protein sequence ID" value="PVD29502.1"/>
    <property type="molecule type" value="Genomic_DNA"/>
</dbReference>
<dbReference type="PROSITE" id="PS50221">
    <property type="entry name" value="GAIN_B"/>
    <property type="match status" value="1"/>
</dbReference>
<comment type="subcellular location">
    <subcellularLocation>
        <location evidence="2">Cell membrane</location>
        <topology evidence="2">Multi-pass membrane protein</topology>
    </subcellularLocation>
    <subcellularLocation>
        <location evidence="1">Cell projection</location>
        <location evidence="1">Cilium</location>
    </subcellularLocation>
</comment>
<dbReference type="Proteomes" id="UP000245119">
    <property type="component" value="Linkage Group LG5"/>
</dbReference>
<dbReference type="InterPro" id="IPR000601">
    <property type="entry name" value="PKD_dom"/>
</dbReference>
<evidence type="ECO:0000256" key="4">
    <source>
        <dbReference type="ARBA" id="ARBA00022475"/>
    </source>
</evidence>
<dbReference type="SMART" id="SM00303">
    <property type="entry name" value="GPS"/>
    <property type="match status" value="1"/>
</dbReference>
<feature type="domain" description="PKD" evidence="16">
    <location>
        <begin position="1458"/>
        <end position="1514"/>
    </location>
</feature>
<keyword evidence="8" id="KW-0969">Cilium</keyword>
<dbReference type="Pfam" id="PF20519">
    <property type="entry name" value="Polycystin_dom"/>
    <property type="match status" value="1"/>
</dbReference>
<dbReference type="SMART" id="SM00089">
    <property type="entry name" value="PKD"/>
    <property type="match status" value="11"/>
</dbReference>
<dbReference type="InterPro" id="IPR000203">
    <property type="entry name" value="GPS"/>
</dbReference>